<evidence type="ECO:0000313" key="2">
    <source>
        <dbReference type="EMBL" id="MBS3062157.1"/>
    </source>
</evidence>
<keyword evidence="1" id="KW-0472">Membrane</keyword>
<gene>
    <name evidence="2" type="ORF">J4215_06250</name>
</gene>
<organism evidence="2 3">
    <name type="scientific">Candidatus Iainarchaeum sp</name>
    <dbReference type="NCBI Taxonomy" id="3101447"/>
    <lineage>
        <taxon>Archaea</taxon>
        <taxon>Candidatus Iainarchaeota</taxon>
        <taxon>Candidatus Iainarchaeia</taxon>
        <taxon>Candidatus Iainarchaeales</taxon>
        <taxon>Candidatus Iainarchaeaceae</taxon>
        <taxon>Candidatus Iainarchaeum</taxon>
    </lineage>
</organism>
<evidence type="ECO:0000313" key="3">
    <source>
        <dbReference type="Proteomes" id="UP000675968"/>
    </source>
</evidence>
<proteinExistence type="predicted"/>
<keyword evidence="1" id="KW-1133">Transmembrane helix</keyword>
<accession>A0A8T4L6A0</accession>
<name>A0A8T4L6A0_9ARCH</name>
<dbReference type="EMBL" id="JAGVWC010000012">
    <property type="protein sequence ID" value="MBS3062157.1"/>
    <property type="molecule type" value="Genomic_DNA"/>
</dbReference>
<dbReference type="Proteomes" id="UP000675968">
    <property type="component" value="Unassembled WGS sequence"/>
</dbReference>
<comment type="caution">
    <text evidence="2">The sequence shown here is derived from an EMBL/GenBank/DDBJ whole genome shotgun (WGS) entry which is preliminary data.</text>
</comment>
<keyword evidence="1" id="KW-0812">Transmembrane</keyword>
<reference evidence="2" key="2">
    <citation type="submission" date="2021-05" db="EMBL/GenBank/DDBJ databases">
        <title>Protein family content uncovers lineage relationships and bacterial pathway maintenance mechanisms in DPANN archaea.</title>
        <authorList>
            <person name="Castelle C.J."/>
            <person name="Meheust R."/>
            <person name="Jaffe A.L."/>
            <person name="Seitz K."/>
            <person name="Gong X."/>
            <person name="Baker B.J."/>
            <person name="Banfield J.F."/>
        </authorList>
    </citation>
    <scope>NUCLEOTIDE SEQUENCE</scope>
    <source>
        <strain evidence="2">RIFCSPLOWO2_01_FULL_AR10_48_17</strain>
    </source>
</reference>
<evidence type="ECO:0000256" key="1">
    <source>
        <dbReference type="SAM" id="Phobius"/>
    </source>
</evidence>
<dbReference type="AlphaFoldDB" id="A0A8T4L6A0"/>
<reference evidence="2" key="1">
    <citation type="submission" date="2021-03" db="EMBL/GenBank/DDBJ databases">
        <authorList>
            <person name="Jaffe A."/>
        </authorList>
    </citation>
    <scope>NUCLEOTIDE SEQUENCE</scope>
    <source>
        <strain evidence="2">RIFCSPLOWO2_01_FULL_AR10_48_17</strain>
    </source>
</reference>
<protein>
    <submittedName>
        <fullName evidence="2">Uncharacterized protein</fullName>
    </submittedName>
</protein>
<feature type="transmembrane region" description="Helical" evidence="1">
    <location>
        <begin position="240"/>
        <end position="260"/>
    </location>
</feature>
<sequence length="261" mass="30109">MSRLGKPSFPVLISAEDIIVQVTGLIEENRWKDPVVKSPSLVFLPYWFFHFDSFIEPTDPETGEKSTEEGERGTAALDAISGDLDDNVPQLYDHYSDQLVVKPTQEQFKVERSHFREDEVQKLAQLKMAAKLGLQKDDVVISGVRMMYLPVWIASAVFEENEMDFEIDAVEGNVLSEDQVPYKGKTASEIAKETFFDLREPAKWIGYLIDLAKTIAIFLWTNPVTEYIKKNFWTNRSFQYAVLTLVVLLIILNDFVYHWWK</sequence>